<sequence length="70" mass="7412">MHKVSWGGEQTVPPGKDEPMASSCFAKGSTAGVLSGCLLSLPRRRVTATLSFFSFEHGRSSTAAAWESIP</sequence>
<comment type="caution">
    <text evidence="1">The sequence shown here is derived from an EMBL/GenBank/DDBJ whole genome shotgun (WGS) entry which is preliminary data.</text>
</comment>
<proteinExistence type="predicted"/>
<evidence type="ECO:0000313" key="2">
    <source>
        <dbReference type="Proteomes" id="UP001056120"/>
    </source>
</evidence>
<accession>A0ACB9ILB3</accession>
<dbReference type="Proteomes" id="UP001056120">
    <property type="component" value="Linkage Group LG08"/>
</dbReference>
<gene>
    <name evidence="1" type="ORF">L1987_23803</name>
</gene>
<reference evidence="2" key="1">
    <citation type="journal article" date="2022" name="Mol. Ecol. Resour.">
        <title>The genomes of chicory, endive, great burdock and yacon provide insights into Asteraceae palaeo-polyploidization history and plant inulin production.</title>
        <authorList>
            <person name="Fan W."/>
            <person name="Wang S."/>
            <person name="Wang H."/>
            <person name="Wang A."/>
            <person name="Jiang F."/>
            <person name="Liu H."/>
            <person name="Zhao H."/>
            <person name="Xu D."/>
            <person name="Zhang Y."/>
        </authorList>
    </citation>
    <scope>NUCLEOTIDE SEQUENCE [LARGE SCALE GENOMIC DNA]</scope>
    <source>
        <strain evidence="2">cv. Yunnan</strain>
    </source>
</reference>
<keyword evidence="2" id="KW-1185">Reference proteome</keyword>
<reference evidence="1 2" key="2">
    <citation type="journal article" date="2022" name="Mol. Ecol. Resour.">
        <title>The genomes of chicory, endive, great burdock and yacon provide insights into Asteraceae paleo-polyploidization history and plant inulin production.</title>
        <authorList>
            <person name="Fan W."/>
            <person name="Wang S."/>
            <person name="Wang H."/>
            <person name="Wang A."/>
            <person name="Jiang F."/>
            <person name="Liu H."/>
            <person name="Zhao H."/>
            <person name="Xu D."/>
            <person name="Zhang Y."/>
        </authorList>
    </citation>
    <scope>NUCLEOTIDE SEQUENCE [LARGE SCALE GENOMIC DNA]</scope>
    <source>
        <strain evidence="2">cv. Yunnan</strain>
        <tissue evidence="1">Leaves</tissue>
    </source>
</reference>
<name>A0ACB9ILB3_9ASTR</name>
<dbReference type="EMBL" id="CM042025">
    <property type="protein sequence ID" value="KAI3807867.1"/>
    <property type="molecule type" value="Genomic_DNA"/>
</dbReference>
<organism evidence="1 2">
    <name type="scientific">Smallanthus sonchifolius</name>
    <dbReference type="NCBI Taxonomy" id="185202"/>
    <lineage>
        <taxon>Eukaryota</taxon>
        <taxon>Viridiplantae</taxon>
        <taxon>Streptophyta</taxon>
        <taxon>Embryophyta</taxon>
        <taxon>Tracheophyta</taxon>
        <taxon>Spermatophyta</taxon>
        <taxon>Magnoliopsida</taxon>
        <taxon>eudicotyledons</taxon>
        <taxon>Gunneridae</taxon>
        <taxon>Pentapetalae</taxon>
        <taxon>asterids</taxon>
        <taxon>campanulids</taxon>
        <taxon>Asterales</taxon>
        <taxon>Asteraceae</taxon>
        <taxon>Asteroideae</taxon>
        <taxon>Heliantheae alliance</taxon>
        <taxon>Millerieae</taxon>
        <taxon>Smallanthus</taxon>
    </lineage>
</organism>
<evidence type="ECO:0000313" key="1">
    <source>
        <dbReference type="EMBL" id="KAI3807867.1"/>
    </source>
</evidence>
<protein>
    <submittedName>
        <fullName evidence="1">Uncharacterized protein</fullName>
    </submittedName>
</protein>